<dbReference type="Proteomes" id="UP000051220">
    <property type="component" value="Unassembled WGS sequence"/>
</dbReference>
<evidence type="ECO:0000256" key="4">
    <source>
        <dbReference type="ARBA" id="ARBA00022989"/>
    </source>
</evidence>
<dbReference type="Pfam" id="PF01578">
    <property type="entry name" value="Cytochrom_C_asm"/>
    <property type="match status" value="1"/>
</dbReference>
<feature type="transmembrane region" description="Helical" evidence="6">
    <location>
        <begin position="310"/>
        <end position="332"/>
    </location>
</feature>
<keyword evidence="5 6" id="KW-0472">Membrane</keyword>
<dbReference type="InterPro" id="IPR002541">
    <property type="entry name" value="Cyt_c_assembly"/>
</dbReference>
<keyword evidence="4 6" id="KW-1133">Transmembrane helix</keyword>
<organism evidence="9 10">
    <name type="scientific">Verrucomicrobia subdivision 6 bacterium BACL9 MAG-120924-bin69</name>
    <dbReference type="NCBI Taxonomy" id="1655635"/>
    <lineage>
        <taxon>Bacteria</taxon>
        <taxon>Pseudomonadati</taxon>
        <taxon>Verrucomicrobiota</taxon>
        <taxon>Verrucomicrobiia</taxon>
        <taxon>Verrucomicrobiales</taxon>
        <taxon>Verrucomicrobia subdivision 6</taxon>
    </lineage>
</organism>
<feature type="transmembrane region" description="Helical" evidence="6">
    <location>
        <begin position="226"/>
        <end position="244"/>
    </location>
</feature>
<keyword evidence="2 6" id="KW-0812">Transmembrane</keyword>
<accession>A0A0R2XES1</accession>
<feature type="transmembrane region" description="Helical" evidence="6">
    <location>
        <begin position="455"/>
        <end position="473"/>
    </location>
</feature>
<evidence type="ECO:0000256" key="3">
    <source>
        <dbReference type="ARBA" id="ARBA00022748"/>
    </source>
</evidence>
<feature type="signal peptide" evidence="7">
    <location>
        <begin position="1"/>
        <end position="21"/>
    </location>
</feature>
<feature type="transmembrane region" description="Helical" evidence="6">
    <location>
        <begin position="430"/>
        <end position="448"/>
    </location>
</feature>
<feature type="domain" description="Cytochrome c assembly protein" evidence="8">
    <location>
        <begin position="281"/>
        <end position="479"/>
    </location>
</feature>
<dbReference type="GO" id="GO:0005886">
    <property type="term" value="C:plasma membrane"/>
    <property type="evidence" value="ECO:0007669"/>
    <property type="project" value="TreeGrafter"/>
</dbReference>
<feature type="transmembrane region" description="Helical" evidence="6">
    <location>
        <begin position="397"/>
        <end position="418"/>
    </location>
</feature>
<reference evidence="9 10" key="1">
    <citation type="submission" date="2015-10" db="EMBL/GenBank/DDBJ databases">
        <title>Metagenome-Assembled Genomes uncover a global brackish microbiome.</title>
        <authorList>
            <person name="Hugerth L.W."/>
            <person name="Larsson J."/>
            <person name="Alneberg J."/>
            <person name="Lindh M.V."/>
            <person name="Legrand C."/>
            <person name="Pinhassi J."/>
            <person name="Andersson A.F."/>
        </authorList>
    </citation>
    <scope>NUCLEOTIDE SEQUENCE [LARGE SCALE GENOMIC DNA]</scope>
    <source>
        <strain evidence="9">BACL9 MAG-120924-bin69</strain>
    </source>
</reference>
<feature type="transmembrane region" description="Helical" evidence="6">
    <location>
        <begin position="352"/>
        <end position="376"/>
    </location>
</feature>
<evidence type="ECO:0000256" key="7">
    <source>
        <dbReference type="SAM" id="SignalP"/>
    </source>
</evidence>
<dbReference type="PANTHER" id="PTHR30071">
    <property type="entry name" value="HEME EXPORTER PROTEIN C"/>
    <property type="match status" value="1"/>
</dbReference>
<comment type="subcellular location">
    <subcellularLocation>
        <location evidence="1">Membrane</location>
        <topology evidence="1">Multi-pass membrane protein</topology>
    </subcellularLocation>
</comment>
<dbReference type="GO" id="GO:0020037">
    <property type="term" value="F:heme binding"/>
    <property type="evidence" value="ECO:0007669"/>
    <property type="project" value="InterPro"/>
</dbReference>
<dbReference type="AlphaFoldDB" id="A0A0R2XES1"/>
<dbReference type="EMBL" id="LIDN01000232">
    <property type="protein sequence ID" value="KRP32580.1"/>
    <property type="molecule type" value="Genomic_DNA"/>
</dbReference>
<evidence type="ECO:0000313" key="10">
    <source>
        <dbReference type="Proteomes" id="UP000051220"/>
    </source>
</evidence>
<keyword evidence="3" id="KW-0201">Cytochrome c-type biogenesis</keyword>
<evidence type="ECO:0000259" key="8">
    <source>
        <dbReference type="Pfam" id="PF01578"/>
    </source>
</evidence>
<evidence type="ECO:0000256" key="2">
    <source>
        <dbReference type="ARBA" id="ARBA00022692"/>
    </source>
</evidence>
<feature type="non-terminal residue" evidence="9">
    <location>
        <position position="511"/>
    </location>
</feature>
<feature type="transmembrane region" description="Helical" evidence="6">
    <location>
        <begin position="493"/>
        <end position="510"/>
    </location>
</feature>
<gene>
    <name evidence="9" type="ORF">ABS33_06235</name>
</gene>
<protein>
    <recommendedName>
        <fullName evidence="8">Cytochrome c assembly protein domain-containing protein</fullName>
    </recommendedName>
</protein>
<feature type="transmembrane region" description="Helical" evidence="6">
    <location>
        <begin position="286"/>
        <end position="303"/>
    </location>
</feature>
<evidence type="ECO:0000256" key="5">
    <source>
        <dbReference type="ARBA" id="ARBA00023136"/>
    </source>
</evidence>
<evidence type="ECO:0000313" key="9">
    <source>
        <dbReference type="EMBL" id="KRP32580.1"/>
    </source>
</evidence>
<proteinExistence type="predicted"/>
<dbReference type="GO" id="GO:0017004">
    <property type="term" value="P:cytochrome complex assembly"/>
    <property type="evidence" value="ECO:0007669"/>
    <property type="project" value="UniProtKB-KW"/>
</dbReference>
<keyword evidence="7" id="KW-0732">Signal</keyword>
<evidence type="ECO:0000256" key="1">
    <source>
        <dbReference type="ARBA" id="ARBA00004141"/>
    </source>
</evidence>
<sequence>MIRLLSLLFLSLSLSSGSALAQNKASLAENDSAYDTLLIQHRGRVKPFLSFAQELTASLTGRNSVSLPDHGKIGSRQLILSLWQKPAGWENEPIILVEDPALRKTFNLAPDTRHFPPRLLATQPQLADLTRQADAARASGPQTEIPPLALAAQTVSLRLRIFSSLISGDAFRVVPPSSGSPAEAPWSTTRSPIDLPDLLEAQKRADLPSTKIQLEVAYLKYHPFRLAWIAWLLSAFLLLIAGQNLKHSLLPWGKTLAYLGLLLLIIGFAARVYIAGRPPVTNMYESILWVAFGAGLFAVIFSIRHRSNLYLIAASPIIILSLIASDLQPAVLDPSLNPLVPVLRSNFWLTTHVLTITLSYGAFALAAALAHFLILTSIRKKSPLANDDPGVLHLYRCLQIGVFLLAVGVILGGVWANYSWGRFWDWDPKETWALIALMAYIILLHGRIGGWWGGYGLAIGSIASFLTILMAWYGVNFVLGKGLHSYGFGNGGQLYVGLFALLEIAFLAFAL</sequence>
<name>A0A0R2XES1_9BACT</name>
<evidence type="ECO:0000256" key="6">
    <source>
        <dbReference type="SAM" id="Phobius"/>
    </source>
</evidence>
<dbReference type="InterPro" id="IPR045062">
    <property type="entry name" value="Cyt_c_biogenesis_CcsA/CcmC"/>
</dbReference>
<comment type="caution">
    <text evidence="9">The sequence shown here is derived from an EMBL/GenBank/DDBJ whole genome shotgun (WGS) entry which is preliminary data.</text>
</comment>
<feature type="chain" id="PRO_5006427802" description="Cytochrome c assembly protein domain-containing protein" evidence="7">
    <location>
        <begin position="22"/>
        <end position="511"/>
    </location>
</feature>
<dbReference type="PANTHER" id="PTHR30071:SF1">
    <property type="entry name" value="CYTOCHROME B_B6 PROTEIN-RELATED"/>
    <property type="match status" value="1"/>
</dbReference>
<feature type="transmembrane region" description="Helical" evidence="6">
    <location>
        <begin position="256"/>
        <end position="274"/>
    </location>
</feature>